<evidence type="ECO:0000256" key="2">
    <source>
        <dbReference type="ARBA" id="ARBA00038210"/>
    </source>
</evidence>
<proteinExistence type="inferred from homology"/>
<dbReference type="SMART" id="SM00028">
    <property type="entry name" value="TPR"/>
    <property type="match status" value="5"/>
</dbReference>
<dbReference type="PROSITE" id="PS50005">
    <property type="entry name" value="TPR"/>
    <property type="match status" value="3"/>
</dbReference>
<feature type="repeat" description="TPR" evidence="3">
    <location>
        <begin position="150"/>
        <end position="183"/>
    </location>
</feature>
<evidence type="ECO:0000313" key="5">
    <source>
        <dbReference type="Proteomes" id="UP000051530"/>
    </source>
</evidence>
<dbReference type="SUPFAM" id="SSF48452">
    <property type="entry name" value="TPR-like"/>
    <property type="match status" value="1"/>
</dbReference>
<dbReference type="Gene3D" id="1.25.40.10">
    <property type="entry name" value="Tetratricopeptide repeat domain"/>
    <property type="match status" value="2"/>
</dbReference>
<dbReference type="Proteomes" id="UP000051530">
    <property type="component" value="Unassembled WGS sequence"/>
</dbReference>
<keyword evidence="1 3" id="KW-0802">TPR repeat</keyword>
<dbReference type="PANTHER" id="PTHR12558:SF13">
    <property type="entry name" value="CELL DIVISION CYCLE PROTEIN 27 HOMOLOG"/>
    <property type="match status" value="1"/>
</dbReference>
<dbReference type="PROSITE" id="PS50293">
    <property type="entry name" value="TPR_REGION"/>
    <property type="match status" value="1"/>
</dbReference>
<dbReference type="AlphaFoldDB" id="A0A0R0LVW9"/>
<reference evidence="4 5" key="1">
    <citation type="submission" date="2015-07" db="EMBL/GenBank/DDBJ databases">
        <title>The genome of Pseudoloma neurophilia, a relevant intracellular parasite of the zebrafish.</title>
        <authorList>
            <person name="Ndikumana S."/>
            <person name="Pelin A."/>
            <person name="Sanders J."/>
            <person name="Corradi N."/>
        </authorList>
    </citation>
    <scope>NUCLEOTIDE SEQUENCE [LARGE SCALE GENOMIC DNA]</scope>
    <source>
        <strain evidence="4 5">MK1</strain>
    </source>
</reference>
<evidence type="ECO:0000256" key="3">
    <source>
        <dbReference type="PROSITE-ProRule" id="PRU00339"/>
    </source>
</evidence>
<dbReference type="VEuPathDB" id="MicrosporidiaDB:M153_12721000832"/>
<feature type="repeat" description="TPR" evidence="3">
    <location>
        <begin position="216"/>
        <end position="249"/>
    </location>
</feature>
<dbReference type="Pfam" id="PF00515">
    <property type="entry name" value="TPR_1"/>
    <property type="match status" value="1"/>
</dbReference>
<organism evidence="4 5">
    <name type="scientific">Pseudoloma neurophilia</name>
    <dbReference type="NCBI Taxonomy" id="146866"/>
    <lineage>
        <taxon>Eukaryota</taxon>
        <taxon>Fungi</taxon>
        <taxon>Fungi incertae sedis</taxon>
        <taxon>Microsporidia</taxon>
        <taxon>Pseudoloma</taxon>
    </lineage>
</organism>
<keyword evidence="5" id="KW-1185">Reference proteome</keyword>
<dbReference type="EMBL" id="LGUB01001241">
    <property type="protein sequence ID" value="KRH92069.1"/>
    <property type="molecule type" value="Genomic_DNA"/>
</dbReference>
<comment type="similarity">
    <text evidence="2">Belongs to the APC3/CDC27 family.</text>
</comment>
<evidence type="ECO:0000313" key="4">
    <source>
        <dbReference type="EMBL" id="KRH92069.1"/>
    </source>
</evidence>
<feature type="non-terminal residue" evidence="4">
    <location>
        <position position="1"/>
    </location>
</feature>
<dbReference type="InterPro" id="IPR019734">
    <property type="entry name" value="TPR_rpt"/>
</dbReference>
<dbReference type="GO" id="GO:0005680">
    <property type="term" value="C:anaphase-promoting complex"/>
    <property type="evidence" value="ECO:0007669"/>
    <property type="project" value="UniProtKB-ARBA"/>
</dbReference>
<dbReference type="GO" id="GO:0051301">
    <property type="term" value="P:cell division"/>
    <property type="evidence" value="ECO:0007669"/>
    <property type="project" value="TreeGrafter"/>
</dbReference>
<dbReference type="OrthoDB" id="10262026at2759"/>
<accession>A0A0R0LVW9</accession>
<feature type="repeat" description="TPR" evidence="3">
    <location>
        <begin position="87"/>
        <end position="120"/>
    </location>
</feature>
<name>A0A0R0LVW9_9MICR</name>
<evidence type="ECO:0000256" key="1">
    <source>
        <dbReference type="ARBA" id="ARBA00022803"/>
    </source>
</evidence>
<protein>
    <submittedName>
        <fullName evidence="4">Anaphase-promoting complex (APC), Cdc23 subunit</fullName>
    </submittedName>
</protein>
<sequence length="267" mass="32213">EDKNTVFKISEDKNTFELSEKVKLFLNNLLGAYYYSKKWYNRSLKHFKKAVYVDYLDFYSHILYIKEEKHALSQLAYFLIERDPFSIEGLISLGNCFSLRKEYAKAVKYFKRALKFRPDMIYLNNLIGHEHLDHNRPDQAIKFFQKCKDYRSMCGLGQCYLKLEMNHVAIEMFKRSLELNDKNVYGWHSLGNIFRKMNKYKQSIMCFETIYKLKDPLGLLLVGEVYKEQKKFDLAADYFKKYLEYKDDPKIKKFLDEYYKQRSKITQ</sequence>
<dbReference type="PANTHER" id="PTHR12558">
    <property type="entry name" value="CELL DIVISION CYCLE 16,23,27"/>
    <property type="match status" value="1"/>
</dbReference>
<dbReference type="InterPro" id="IPR011990">
    <property type="entry name" value="TPR-like_helical_dom_sf"/>
</dbReference>
<comment type="caution">
    <text evidence="4">The sequence shown here is derived from an EMBL/GenBank/DDBJ whole genome shotgun (WGS) entry which is preliminary data.</text>
</comment>
<dbReference type="Pfam" id="PF13181">
    <property type="entry name" value="TPR_8"/>
    <property type="match status" value="3"/>
</dbReference>
<gene>
    <name evidence="4" type="ORF">M153_12721000832</name>
</gene>